<name>A0A4U8Z588_METTU</name>
<dbReference type="AlphaFoldDB" id="A0A4U8Z588"/>
<evidence type="ECO:0000313" key="2">
    <source>
        <dbReference type="Proteomes" id="UP000294360"/>
    </source>
</evidence>
<organism evidence="1 2">
    <name type="scientific">Methylocella tundrae</name>
    <dbReference type="NCBI Taxonomy" id="227605"/>
    <lineage>
        <taxon>Bacteria</taxon>
        <taxon>Pseudomonadati</taxon>
        <taxon>Pseudomonadota</taxon>
        <taxon>Alphaproteobacteria</taxon>
        <taxon>Hyphomicrobiales</taxon>
        <taxon>Beijerinckiaceae</taxon>
        <taxon>Methylocella</taxon>
    </lineage>
</organism>
<gene>
    <name evidence="1" type="ORF">MTUNDRAET4_3600</name>
</gene>
<dbReference type="RefSeq" id="WP_134491242.1">
    <property type="nucleotide sequence ID" value="NZ_CP139089.1"/>
</dbReference>
<sequence>MKGYKIVQWNDAVSKVCNSRDNPLYKEAGLHWSRPTIWAKEDSEPRFDTEKPFLYSLVRNHGKSLTKDHIVYIGLTTAPRSRFGNHETAHEIVKKNGQVKFSYAPVDFISGKNRIERIGKALEEIEHLLIWAVRSKDMCNERKCFTLPGMGKNGGNAWHIFNTGYRFCGRMPREIVFPWMIAKLGRDRTAKPR</sequence>
<protein>
    <recommendedName>
        <fullName evidence="3">GIY-YIG domain-containing protein</fullName>
    </recommendedName>
</protein>
<dbReference type="KEGG" id="mtun:MTUNDRAET4_3600"/>
<evidence type="ECO:0008006" key="3">
    <source>
        <dbReference type="Google" id="ProtNLM"/>
    </source>
</evidence>
<dbReference type="OrthoDB" id="8479828at2"/>
<accession>A0A4U8Z588</accession>
<evidence type="ECO:0000313" key="1">
    <source>
        <dbReference type="EMBL" id="VFU10487.1"/>
    </source>
</evidence>
<proteinExistence type="predicted"/>
<dbReference type="EMBL" id="LR536450">
    <property type="protein sequence ID" value="VFU10487.1"/>
    <property type="molecule type" value="Genomic_DNA"/>
</dbReference>
<dbReference type="Proteomes" id="UP000294360">
    <property type="component" value="Chromosome"/>
</dbReference>
<reference evidence="1 2" key="1">
    <citation type="submission" date="2019-03" db="EMBL/GenBank/DDBJ databases">
        <authorList>
            <person name="Kox A.R. M."/>
        </authorList>
    </citation>
    <scope>NUCLEOTIDE SEQUENCE [LARGE SCALE GENOMIC DNA]</scope>
    <source>
        <strain evidence="1">MTUNDRAET4 annotated genome</strain>
    </source>
</reference>